<feature type="compositionally biased region" description="Pro residues" evidence="1">
    <location>
        <begin position="48"/>
        <end position="57"/>
    </location>
</feature>
<feature type="compositionally biased region" description="Polar residues" evidence="1">
    <location>
        <begin position="530"/>
        <end position="547"/>
    </location>
</feature>
<evidence type="ECO:0000256" key="1">
    <source>
        <dbReference type="SAM" id="MobiDB-lite"/>
    </source>
</evidence>
<sequence>MGNAQSAEQSRKPSQKLSKPKTNNHATAGLLSPSGSSKNTRNLSNRPLPSPPPPSPPAVASSTASSVVDAQESVGQRAGRSASFHSITALRQEAKRRSIFRSRTSQGDAEPGRRDSVASGRKVDMLGNRANSLTYESAVAYYGPPEDEDDWSAQPHAHTSWNYNLTSYEAKRLLNLVEEPALEHATTLSENHMTVVSETTWRSSNPTNPPSVSITRANSDVSLYMPVRRRSIIQTPGVATRASSMRSNIAPPPRFNVRYSHPPTPSLSRQQSFESYRSGIVSMPPRFEDIDPIPRAVTPREEDYLSIGAFKLGSLRITNGAASPSSPEIERKGGNGGLKEGEEGYFARPQASGSRATAAAAVPPLAQSSEDTKAPQPHTTELGHITTTTTTATATTTTTTTTTVVSLEVSDYTCTSTEEPKKFDSAPELLNPLNFTPLTLDLPSPFGPELQTTSKHTALEDELFEDDGQLEYSSLEILDVRLDPNAKSPPVTNVPNSNHHLSRTDSGFMSTGSPSPDSPQTKPLTKADSGYSSNVSLRSFQTKSQGAGNEKMGSLEMHLQPEQKTSGAGAPPVIAPLSESAPPPVPPKDLVVSSSVSPSQSKSTPTKSLAINNVAMDSPVGRRSMSKARHSLAPIQSLASSDRGPASPQSMPRTPASAKSSKSDKSSSAMSIGSKSQRRNRLQRLLSSARRPSAGPLEAHATHALEKNGIPSIPREVEHKLNERAGLFPLTTKRLALKPKTSMDTLKTIFSVGSVEASLDAVNTTAQALPTASPIQETAADFSSKDTSSWRQTFQSMPTSIAHVAAHMKTRKTVNRKPVPVRPESAKENTTSRFAQTTSTYVPRSSFGTNGSSNGAHVATLNALAGERGVSTSPQPVRRAMSLVSSFQSTTETQLYEQTISVPPGLASPLLPSPLAKAMSMPGKTKTPPPVSMSTRRQMSLRVPPPLRSQSSTSSLNRKTSRESIQSYPAAQPLARQSSRESIHSYPSCQQMTTMDTEPSLQSSPPTMDPRRLMSFRQYGTQPAGYKTPRFDLQPGHHDLSRQSSYSPLNGSRRSSFSSNPGQEGYGIPRPISAQAWHSGDGQQQLRHRASYDGYGQQRQVSQHGYPPSMSNGYTAPSKAAYDPGNKGYIDTANTWSRSQLDAAAGQWYQAGPPPMPRNHNRKRSMSAHHGPNPPYRVLHSYNSPAYRNAPIWG</sequence>
<evidence type="ECO:0000313" key="3">
    <source>
        <dbReference type="Proteomes" id="UP001302126"/>
    </source>
</evidence>
<accession>A0AAN7AMI7</accession>
<reference evidence="2" key="1">
    <citation type="journal article" date="2023" name="Mol. Phylogenet. Evol.">
        <title>Genome-scale phylogeny and comparative genomics of the fungal order Sordariales.</title>
        <authorList>
            <person name="Hensen N."/>
            <person name="Bonometti L."/>
            <person name="Westerberg I."/>
            <person name="Brannstrom I.O."/>
            <person name="Guillou S."/>
            <person name="Cros-Aarteil S."/>
            <person name="Calhoun S."/>
            <person name="Haridas S."/>
            <person name="Kuo A."/>
            <person name="Mondo S."/>
            <person name="Pangilinan J."/>
            <person name="Riley R."/>
            <person name="LaButti K."/>
            <person name="Andreopoulos B."/>
            <person name="Lipzen A."/>
            <person name="Chen C."/>
            <person name="Yan M."/>
            <person name="Daum C."/>
            <person name="Ng V."/>
            <person name="Clum A."/>
            <person name="Steindorff A."/>
            <person name="Ohm R.A."/>
            <person name="Martin F."/>
            <person name="Silar P."/>
            <person name="Natvig D.O."/>
            <person name="Lalanne C."/>
            <person name="Gautier V."/>
            <person name="Ament-Velasquez S.L."/>
            <person name="Kruys A."/>
            <person name="Hutchinson M.I."/>
            <person name="Powell A.J."/>
            <person name="Barry K."/>
            <person name="Miller A.N."/>
            <person name="Grigoriev I.V."/>
            <person name="Debuchy R."/>
            <person name="Gladieux P."/>
            <person name="Hiltunen Thoren M."/>
            <person name="Johannesson H."/>
        </authorList>
    </citation>
    <scope>NUCLEOTIDE SEQUENCE</scope>
    <source>
        <strain evidence="2">PSN309</strain>
    </source>
</reference>
<feature type="compositionally biased region" description="Low complexity" evidence="1">
    <location>
        <begin position="656"/>
        <end position="675"/>
    </location>
</feature>
<feature type="compositionally biased region" description="Polar residues" evidence="1">
    <location>
        <begin position="948"/>
        <end position="969"/>
    </location>
</feature>
<reference evidence="2" key="2">
    <citation type="submission" date="2023-05" db="EMBL/GenBank/DDBJ databases">
        <authorList>
            <consortium name="Lawrence Berkeley National Laboratory"/>
            <person name="Steindorff A."/>
            <person name="Hensen N."/>
            <person name="Bonometti L."/>
            <person name="Westerberg I."/>
            <person name="Brannstrom I.O."/>
            <person name="Guillou S."/>
            <person name="Cros-Aarteil S."/>
            <person name="Calhoun S."/>
            <person name="Haridas S."/>
            <person name="Kuo A."/>
            <person name="Mondo S."/>
            <person name="Pangilinan J."/>
            <person name="Riley R."/>
            <person name="Labutti K."/>
            <person name="Andreopoulos B."/>
            <person name="Lipzen A."/>
            <person name="Chen C."/>
            <person name="Yanf M."/>
            <person name="Daum C."/>
            <person name="Ng V."/>
            <person name="Clum A."/>
            <person name="Ohm R."/>
            <person name="Martin F."/>
            <person name="Silar P."/>
            <person name="Natvig D."/>
            <person name="Lalanne C."/>
            <person name="Gautier V."/>
            <person name="Ament-Velasquez S.L."/>
            <person name="Kruys A."/>
            <person name="Hutchinson M.I."/>
            <person name="Powell A.J."/>
            <person name="Barry K."/>
            <person name="Miller A.N."/>
            <person name="Grigoriev I.V."/>
            <person name="Debuchy R."/>
            <person name="Gladieux P."/>
            <person name="Thoren M.H."/>
            <person name="Johannesson H."/>
        </authorList>
    </citation>
    <scope>NUCLEOTIDE SEQUENCE</scope>
    <source>
        <strain evidence="2">PSN309</strain>
    </source>
</reference>
<protein>
    <recommendedName>
        <fullName evidence="4">Proteophosphoglycan ppg4</fullName>
    </recommendedName>
</protein>
<proteinExistence type="predicted"/>
<comment type="caution">
    <text evidence="2">The sequence shown here is derived from an EMBL/GenBank/DDBJ whole genome shotgun (WGS) entry which is preliminary data.</text>
</comment>
<feature type="region of interest" description="Disordered" evidence="1">
    <location>
        <begin position="1"/>
        <end position="123"/>
    </location>
</feature>
<feature type="compositionally biased region" description="Polar residues" evidence="1">
    <location>
        <begin position="15"/>
        <end position="26"/>
    </location>
</feature>
<name>A0AAN7AMI7_9PEZI</name>
<evidence type="ECO:0008006" key="4">
    <source>
        <dbReference type="Google" id="ProtNLM"/>
    </source>
</evidence>
<dbReference type="EMBL" id="MU864354">
    <property type="protein sequence ID" value="KAK4192578.1"/>
    <property type="molecule type" value="Genomic_DNA"/>
</dbReference>
<feature type="compositionally biased region" description="Polar residues" evidence="1">
    <location>
        <begin position="1042"/>
        <end position="1062"/>
    </location>
</feature>
<evidence type="ECO:0000313" key="2">
    <source>
        <dbReference type="EMBL" id="KAK4192578.1"/>
    </source>
</evidence>
<feature type="region of interest" description="Disordered" evidence="1">
    <location>
        <begin position="1156"/>
        <end position="1178"/>
    </location>
</feature>
<feature type="compositionally biased region" description="Low complexity" evidence="1">
    <location>
        <begin position="588"/>
        <end position="608"/>
    </location>
</feature>
<feature type="compositionally biased region" description="Low complexity" evidence="1">
    <location>
        <begin position="904"/>
        <end position="916"/>
    </location>
</feature>
<dbReference type="AlphaFoldDB" id="A0AAN7AMI7"/>
<feature type="region of interest" description="Disordered" evidence="1">
    <location>
        <begin position="318"/>
        <end position="389"/>
    </location>
</feature>
<organism evidence="2 3">
    <name type="scientific">Podospora australis</name>
    <dbReference type="NCBI Taxonomy" id="1536484"/>
    <lineage>
        <taxon>Eukaryota</taxon>
        <taxon>Fungi</taxon>
        <taxon>Dikarya</taxon>
        <taxon>Ascomycota</taxon>
        <taxon>Pezizomycotina</taxon>
        <taxon>Sordariomycetes</taxon>
        <taxon>Sordariomycetidae</taxon>
        <taxon>Sordariales</taxon>
        <taxon>Podosporaceae</taxon>
        <taxon>Podospora</taxon>
    </lineage>
</organism>
<feature type="compositionally biased region" description="Polar residues" evidence="1">
    <location>
        <begin position="33"/>
        <end position="47"/>
    </location>
</feature>
<feature type="compositionally biased region" description="Low complexity" evidence="1">
    <location>
        <begin position="351"/>
        <end position="369"/>
    </location>
</feature>
<dbReference type="Proteomes" id="UP001302126">
    <property type="component" value="Unassembled WGS sequence"/>
</dbReference>
<feature type="region of interest" description="Disordered" evidence="1">
    <location>
        <begin position="904"/>
        <end position="1085"/>
    </location>
</feature>
<feature type="region of interest" description="Disordered" evidence="1">
    <location>
        <begin position="486"/>
        <end position="682"/>
    </location>
</feature>
<feature type="compositionally biased region" description="Basic and acidic residues" evidence="1">
    <location>
        <begin position="110"/>
        <end position="123"/>
    </location>
</feature>
<feature type="compositionally biased region" description="Low complexity" evidence="1">
    <location>
        <begin position="58"/>
        <end position="68"/>
    </location>
</feature>
<keyword evidence="3" id="KW-1185">Reference proteome</keyword>
<feature type="compositionally biased region" description="Polar residues" evidence="1">
    <location>
        <begin position="985"/>
        <end position="1006"/>
    </location>
</feature>
<feature type="compositionally biased region" description="Polar residues" evidence="1">
    <location>
        <begin position="490"/>
        <end position="523"/>
    </location>
</feature>
<gene>
    <name evidence="2" type="ORF">QBC35DRAFT_228206</name>
</gene>